<dbReference type="Proteomes" id="UP001518976">
    <property type="component" value="Unassembled WGS sequence"/>
</dbReference>
<dbReference type="RefSeq" id="WP_209264378.1">
    <property type="nucleotide sequence ID" value="NZ_JAFFZN010000006.1"/>
</dbReference>
<name>A0ABS3WR02_9ACTN</name>
<proteinExistence type="predicted"/>
<dbReference type="InterPro" id="IPR021903">
    <property type="entry name" value="DUF3515"/>
</dbReference>
<dbReference type="EMBL" id="JAFFZN010000006">
    <property type="protein sequence ID" value="MBO8185553.1"/>
    <property type="molecule type" value="Genomic_DNA"/>
</dbReference>
<protein>
    <submittedName>
        <fullName evidence="1">DUF3515 family protein</fullName>
    </submittedName>
</protein>
<comment type="caution">
    <text evidence="1">The sequence shown here is derived from an EMBL/GenBank/DDBJ whole genome shotgun (WGS) entry which is preliminary data.</text>
</comment>
<accession>A0ABS3WR02</accession>
<keyword evidence="2" id="KW-1185">Reference proteome</keyword>
<gene>
    <name evidence="1" type="ORF">JW592_08765</name>
</gene>
<evidence type="ECO:0000313" key="2">
    <source>
        <dbReference type="Proteomes" id="UP001518976"/>
    </source>
</evidence>
<sequence length="149" mass="15498">MALAAAGGWYALSPSAYSVEAAPFAGDPACSDVLSKAPRTLLGEGRDEVDGKSAAAWGDASVVLRCGVEPPSSTLDVCVDVDGVHWVLDEKRLDSDGDKVLRTFGRDPAVEVAIDAKSGLSGDALVVLNRTVEKIPQKSKCTDLSDVPL</sequence>
<reference evidence="1 2" key="1">
    <citation type="submission" date="2021-02" db="EMBL/GenBank/DDBJ databases">
        <title>Streptomyces spirodelae sp. nov., isolated from duckweed.</title>
        <authorList>
            <person name="Saimee Y."/>
            <person name="Duangmal K."/>
        </authorList>
    </citation>
    <scope>NUCLEOTIDE SEQUENCE [LARGE SCALE GENOMIC DNA]</scope>
    <source>
        <strain evidence="1 2">DW4-2</strain>
    </source>
</reference>
<evidence type="ECO:0000313" key="1">
    <source>
        <dbReference type="EMBL" id="MBO8185553.1"/>
    </source>
</evidence>
<organism evidence="1 2">
    <name type="scientific">Streptomyces spirodelae</name>
    <dbReference type="NCBI Taxonomy" id="2812904"/>
    <lineage>
        <taxon>Bacteria</taxon>
        <taxon>Bacillati</taxon>
        <taxon>Actinomycetota</taxon>
        <taxon>Actinomycetes</taxon>
        <taxon>Kitasatosporales</taxon>
        <taxon>Streptomycetaceae</taxon>
        <taxon>Streptomyces</taxon>
    </lineage>
</organism>
<dbReference type="Pfam" id="PF12028">
    <property type="entry name" value="DUF3515"/>
    <property type="match status" value="1"/>
</dbReference>